<proteinExistence type="predicted"/>
<evidence type="ECO:0000313" key="1">
    <source>
        <dbReference type="EMBL" id="MBW9053154.1"/>
    </source>
</evidence>
<keyword evidence="2" id="KW-1185">Reference proteome</keyword>
<sequence>MLAIYKHFQEGQEKQGDMVVKLYHSGDEIRGFVRKVTGQGKDDSVFPGEEMEPAAALQIARSHLHGASEILIELCEGVEWDARWGTLH</sequence>
<evidence type="ECO:0000313" key="2">
    <source>
        <dbReference type="Proteomes" id="UP000717752"/>
    </source>
</evidence>
<reference evidence="1 2" key="1">
    <citation type="journal article" date="2021" name="MBio">
        <title>Poor Competitiveness of Bradyrhizobium in Pigeon Pea Root Colonization in Indian Soils.</title>
        <authorList>
            <person name="Chalasani D."/>
            <person name="Basu A."/>
            <person name="Pullabhotla S.V.S.R.N."/>
            <person name="Jorrin B."/>
            <person name="Neal A.L."/>
            <person name="Poole P.S."/>
            <person name="Podile A.R."/>
            <person name="Tkacz A."/>
        </authorList>
    </citation>
    <scope>NUCLEOTIDE SEQUENCE [LARGE SCALE GENOMIC DNA]</scope>
    <source>
        <strain evidence="1 2">HU56</strain>
    </source>
</reference>
<organism evidence="1 2">
    <name type="scientific">Rhizobium mesosinicum</name>
    <dbReference type="NCBI Taxonomy" id="335017"/>
    <lineage>
        <taxon>Bacteria</taxon>
        <taxon>Pseudomonadati</taxon>
        <taxon>Pseudomonadota</taxon>
        <taxon>Alphaproteobacteria</taxon>
        <taxon>Hyphomicrobiales</taxon>
        <taxon>Rhizobiaceae</taxon>
        <taxon>Rhizobium/Agrobacterium group</taxon>
        <taxon>Rhizobium</taxon>
    </lineage>
</organism>
<gene>
    <name evidence="1" type="ORF">JNB85_12060</name>
</gene>
<name>A0ABS7GVF9_9HYPH</name>
<accession>A0ABS7GVF9</accession>
<dbReference type="EMBL" id="JAEUAK010000004">
    <property type="protein sequence ID" value="MBW9053154.1"/>
    <property type="molecule type" value="Genomic_DNA"/>
</dbReference>
<dbReference type="Proteomes" id="UP000717752">
    <property type="component" value="Unassembled WGS sequence"/>
</dbReference>
<protein>
    <submittedName>
        <fullName evidence="1">Uncharacterized protein</fullName>
    </submittedName>
</protein>
<comment type="caution">
    <text evidence="1">The sequence shown here is derived from an EMBL/GenBank/DDBJ whole genome shotgun (WGS) entry which is preliminary data.</text>
</comment>